<feature type="domain" description="Guanylate kinase-like" evidence="5">
    <location>
        <begin position="358"/>
        <end position="562"/>
    </location>
</feature>
<dbReference type="InterPro" id="IPR008144">
    <property type="entry name" value="Guanylate_kin-like_dom"/>
</dbReference>
<dbReference type="SMART" id="SM00326">
    <property type="entry name" value="SH3"/>
    <property type="match status" value="1"/>
</dbReference>
<dbReference type="SMART" id="SM00072">
    <property type="entry name" value="GuKc"/>
    <property type="match status" value="1"/>
</dbReference>
<dbReference type="Gene3D" id="3.40.50.300">
    <property type="entry name" value="P-loop containing nucleotide triphosphate hydrolases"/>
    <property type="match status" value="1"/>
</dbReference>
<dbReference type="Proteomes" id="UP000046393">
    <property type="component" value="Unplaced"/>
</dbReference>
<dbReference type="PROSITE" id="PS50052">
    <property type="entry name" value="GUANYLATE_KINASE_2"/>
    <property type="match status" value="1"/>
</dbReference>
<dbReference type="PROSITE" id="PS50002">
    <property type="entry name" value="SH3"/>
    <property type="match status" value="1"/>
</dbReference>
<dbReference type="InterPro" id="IPR001452">
    <property type="entry name" value="SH3_domain"/>
</dbReference>
<dbReference type="InterPro" id="IPR027417">
    <property type="entry name" value="P-loop_NTPase"/>
</dbReference>
<feature type="domain" description="SH3" evidence="4">
    <location>
        <begin position="229"/>
        <end position="311"/>
    </location>
</feature>
<dbReference type="PANTHER" id="PTHR23122">
    <property type="entry name" value="MEMBRANE-ASSOCIATED GUANYLATE KINASE MAGUK"/>
    <property type="match status" value="1"/>
</dbReference>
<dbReference type="InterPro" id="IPR036028">
    <property type="entry name" value="SH3-like_dom_sf"/>
</dbReference>
<dbReference type="SUPFAM" id="SSF52540">
    <property type="entry name" value="P-loop containing nucleoside triphosphate hydrolases"/>
    <property type="match status" value="1"/>
</dbReference>
<reference evidence="8" key="1">
    <citation type="submission" date="2017-02" db="UniProtKB">
        <authorList>
            <consortium name="WormBaseParasite"/>
        </authorList>
    </citation>
    <scope>IDENTIFICATION</scope>
</reference>
<dbReference type="InterPro" id="IPR036034">
    <property type="entry name" value="PDZ_sf"/>
</dbReference>
<dbReference type="SUPFAM" id="SSF50044">
    <property type="entry name" value="SH3-domain"/>
    <property type="match status" value="1"/>
</dbReference>
<comment type="similarity">
    <text evidence="1">Belongs to the MAGUK family.</text>
</comment>
<dbReference type="PROSITE" id="PS50106">
    <property type="entry name" value="PDZ"/>
    <property type="match status" value="1"/>
</dbReference>
<dbReference type="SMART" id="SM00228">
    <property type="entry name" value="PDZ"/>
    <property type="match status" value="1"/>
</dbReference>
<dbReference type="Gene3D" id="2.30.42.10">
    <property type="match status" value="1"/>
</dbReference>
<sequence length="577" mass="64502">MVFDCPFISSEEFLAAFNSILESIDSESDKQTQLFDGSDQQHIIHLYKLIVSQGLHKPVISGCNLSDICDALLTDWEESAPPSNTIQQLASLLSKPIIKTLFGTYDSVANQRYFPRLPDVPFEVDDDDGVAVKIVRLIRGNEPLGATIKCDATGAVFIARIIAGGVADRSACIQAISRILKVGDRLVEINNVPVNGMKPTDIVRLLNDGTGTVVFKLIPARIPTIIESGEKRYLYALADYSGHMDSLHPCPEAALSFKRGDVLELLVTADEHWWQARSFGSGAFAFSSQDSKDTPEKVGLIPSELLHSKILAQRDYEERAKFGKKTSRSSLEEKICFQRCDSLLYEPVCLAYPDPSIIRPIVLIGPSGIGRNELKRRLIMSNCDRFATTVPHTSRPPRPHEIPGVDYHFAKREDMEQWIVQGRFLEFGEYKGNIYGTLVDSVVDVIRKGRVPVLNPHPLALRILRTAEFRAFVIFIRPPKFEKLRETRQHRINNSHNQEDCHGNVANASGVANGSRVFTDSELEQMISAADQLYQIYGHLFDLVIVNENLDIAVKQLCQAVNKLDTSPTWVPASWME</sequence>
<evidence type="ECO:0000256" key="3">
    <source>
        <dbReference type="PROSITE-ProRule" id="PRU00192"/>
    </source>
</evidence>
<dbReference type="Pfam" id="PF00595">
    <property type="entry name" value="PDZ"/>
    <property type="match status" value="1"/>
</dbReference>
<feature type="domain" description="PDZ" evidence="6">
    <location>
        <begin position="131"/>
        <end position="221"/>
    </location>
</feature>
<keyword evidence="7" id="KW-1185">Reference proteome</keyword>
<dbReference type="Gene3D" id="1.10.287.650">
    <property type="entry name" value="L27 domain"/>
    <property type="match status" value="1"/>
</dbReference>
<keyword evidence="2 3" id="KW-0728">SH3 domain</keyword>
<dbReference type="InterPro" id="IPR008145">
    <property type="entry name" value="GK/Ca_channel_bsu"/>
</dbReference>
<evidence type="ECO:0000259" key="6">
    <source>
        <dbReference type="PROSITE" id="PS50106"/>
    </source>
</evidence>
<evidence type="ECO:0000256" key="1">
    <source>
        <dbReference type="ARBA" id="ARBA00007014"/>
    </source>
</evidence>
<organism evidence="7 8">
    <name type="scientific">Syphacia muris</name>
    <dbReference type="NCBI Taxonomy" id="451379"/>
    <lineage>
        <taxon>Eukaryota</taxon>
        <taxon>Metazoa</taxon>
        <taxon>Ecdysozoa</taxon>
        <taxon>Nematoda</taxon>
        <taxon>Chromadorea</taxon>
        <taxon>Rhabditida</taxon>
        <taxon>Spirurina</taxon>
        <taxon>Oxyuridomorpha</taxon>
        <taxon>Oxyuroidea</taxon>
        <taxon>Oxyuridae</taxon>
        <taxon>Syphacia</taxon>
    </lineage>
</organism>
<name>A0A0N5AJL0_9BILA</name>
<dbReference type="SUPFAM" id="SSF50156">
    <property type="entry name" value="PDZ domain-like"/>
    <property type="match status" value="1"/>
</dbReference>
<evidence type="ECO:0000313" key="7">
    <source>
        <dbReference type="Proteomes" id="UP000046393"/>
    </source>
</evidence>
<dbReference type="CDD" id="cd00071">
    <property type="entry name" value="GMPK"/>
    <property type="match status" value="1"/>
</dbReference>
<evidence type="ECO:0000313" key="8">
    <source>
        <dbReference type="WBParaSite" id="SMUV_0000465201-mRNA-1"/>
    </source>
</evidence>
<accession>A0A0N5AJL0</accession>
<dbReference type="WBParaSite" id="SMUV_0000465201-mRNA-1">
    <property type="protein sequence ID" value="SMUV_0000465201-mRNA-1"/>
    <property type="gene ID" value="SMUV_0000465201"/>
</dbReference>
<dbReference type="InterPro" id="IPR050716">
    <property type="entry name" value="MAGUK"/>
</dbReference>
<dbReference type="STRING" id="451379.A0A0N5AJL0"/>
<dbReference type="InterPro" id="IPR001478">
    <property type="entry name" value="PDZ"/>
</dbReference>
<evidence type="ECO:0000259" key="5">
    <source>
        <dbReference type="PROSITE" id="PS50052"/>
    </source>
</evidence>
<evidence type="ECO:0000256" key="2">
    <source>
        <dbReference type="ARBA" id="ARBA00022443"/>
    </source>
</evidence>
<dbReference type="Pfam" id="PF00625">
    <property type="entry name" value="Guanylate_kin"/>
    <property type="match status" value="1"/>
</dbReference>
<protein>
    <submittedName>
        <fullName evidence="8">MAGUK p55 subfamily member 7</fullName>
    </submittedName>
</protein>
<dbReference type="Gene3D" id="2.30.30.40">
    <property type="entry name" value="SH3 Domains"/>
    <property type="match status" value="1"/>
</dbReference>
<evidence type="ECO:0000259" key="4">
    <source>
        <dbReference type="PROSITE" id="PS50002"/>
    </source>
</evidence>
<proteinExistence type="inferred from homology"/>
<dbReference type="AlphaFoldDB" id="A0A0N5AJL0"/>